<gene>
    <name evidence="2" type="ORF">B0H16DRAFT_1721816</name>
</gene>
<organism evidence="2 3">
    <name type="scientific">Mycena metata</name>
    <dbReference type="NCBI Taxonomy" id="1033252"/>
    <lineage>
        <taxon>Eukaryota</taxon>
        <taxon>Fungi</taxon>
        <taxon>Dikarya</taxon>
        <taxon>Basidiomycota</taxon>
        <taxon>Agaricomycotina</taxon>
        <taxon>Agaricomycetes</taxon>
        <taxon>Agaricomycetidae</taxon>
        <taxon>Agaricales</taxon>
        <taxon>Marasmiineae</taxon>
        <taxon>Mycenaceae</taxon>
        <taxon>Mycena</taxon>
    </lineage>
</organism>
<sequence>MKHSMWAMVKGQFNKLPPVSEADLAGKTVLVLGANTGLGFEASKHFASMNPGRLILACRSQSRGQAALEELQAKTGYKKAELWIIDLADFASVTKFADKFEQDGGRLDILVENAAISQLKYKSTKDGWESSMQVNCLATPLVALRLLPRMMQTARQHATVARIVVVSSEFHYFTSIPKELLDRGNAIATLGSKDYCTPKIMRTAYLTSKLLNVFFVRGLNEYLGPTAPIIVNAVNPGMCVSELRRDLPPVFAFISRIVERIMAFTAEEGSRQLVFGALGEAKNPDALRGAYINQSRVEEPSDFVIGSAGHKAQSQIWNEMVDILKKGTIERKRESCKVTGAAALTKELGAELEFFSSNVELGAEGVVKIHPLSKFTEGEAALVKAAVPELTTNIKMGSTYVLEKYEAVEKNPKL</sequence>
<dbReference type="SUPFAM" id="SSF51735">
    <property type="entry name" value="NAD(P)-binding Rossmann-fold domains"/>
    <property type="match status" value="1"/>
</dbReference>
<dbReference type="InterPro" id="IPR036291">
    <property type="entry name" value="NAD(P)-bd_dom_sf"/>
</dbReference>
<evidence type="ECO:0000256" key="1">
    <source>
        <dbReference type="ARBA" id="ARBA00023002"/>
    </source>
</evidence>
<keyword evidence="3" id="KW-1185">Reference proteome</keyword>
<protein>
    <recommendedName>
        <fullName evidence="4">NAD(P)-binding protein</fullName>
    </recommendedName>
</protein>
<dbReference type="PANTHER" id="PTHR43157:SF31">
    <property type="entry name" value="PHOSPHATIDYLINOSITOL-GLYCAN BIOSYNTHESIS CLASS F PROTEIN"/>
    <property type="match status" value="1"/>
</dbReference>
<dbReference type="PANTHER" id="PTHR43157">
    <property type="entry name" value="PHOSPHATIDYLINOSITOL-GLYCAN BIOSYNTHESIS CLASS F PROTEIN-RELATED"/>
    <property type="match status" value="1"/>
</dbReference>
<dbReference type="InterPro" id="IPR002347">
    <property type="entry name" value="SDR_fam"/>
</dbReference>
<dbReference type="Gene3D" id="3.90.110.10">
    <property type="entry name" value="Lactate dehydrogenase/glycoside hydrolase, family 4, C-terminal"/>
    <property type="match status" value="1"/>
</dbReference>
<dbReference type="Pfam" id="PF00106">
    <property type="entry name" value="adh_short"/>
    <property type="match status" value="1"/>
</dbReference>
<dbReference type="GO" id="GO:0016616">
    <property type="term" value="F:oxidoreductase activity, acting on the CH-OH group of donors, NAD or NADP as acceptor"/>
    <property type="evidence" value="ECO:0007669"/>
    <property type="project" value="InterPro"/>
</dbReference>
<evidence type="ECO:0000313" key="2">
    <source>
        <dbReference type="EMBL" id="KAJ7756204.1"/>
    </source>
</evidence>
<dbReference type="PRINTS" id="PR00081">
    <property type="entry name" value="GDHRDH"/>
</dbReference>
<name>A0AAD7NDE7_9AGAR</name>
<proteinExistence type="predicted"/>
<accession>A0AAD7NDE7</accession>
<dbReference type="Gene3D" id="3.40.50.720">
    <property type="entry name" value="NAD(P)-binding Rossmann-like Domain"/>
    <property type="match status" value="1"/>
</dbReference>
<dbReference type="AlphaFoldDB" id="A0AAD7NDE7"/>
<dbReference type="Proteomes" id="UP001215598">
    <property type="component" value="Unassembled WGS sequence"/>
</dbReference>
<evidence type="ECO:0000313" key="3">
    <source>
        <dbReference type="Proteomes" id="UP001215598"/>
    </source>
</evidence>
<keyword evidence="1" id="KW-0560">Oxidoreductase</keyword>
<dbReference type="EMBL" id="JARKIB010000047">
    <property type="protein sequence ID" value="KAJ7756204.1"/>
    <property type="molecule type" value="Genomic_DNA"/>
</dbReference>
<reference evidence="2" key="1">
    <citation type="submission" date="2023-03" db="EMBL/GenBank/DDBJ databases">
        <title>Massive genome expansion in bonnet fungi (Mycena s.s.) driven by repeated elements and novel gene families across ecological guilds.</title>
        <authorList>
            <consortium name="Lawrence Berkeley National Laboratory"/>
            <person name="Harder C.B."/>
            <person name="Miyauchi S."/>
            <person name="Viragh M."/>
            <person name="Kuo A."/>
            <person name="Thoen E."/>
            <person name="Andreopoulos B."/>
            <person name="Lu D."/>
            <person name="Skrede I."/>
            <person name="Drula E."/>
            <person name="Henrissat B."/>
            <person name="Morin E."/>
            <person name="Kohler A."/>
            <person name="Barry K."/>
            <person name="LaButti K."/>
            <person name="Morin E."/>
            <person name="Salamov A."/>
            <person name="Lipzen A."/>
            <person name="Mereny Z."/>
            <person name="Hegedus B."/>
            <person name="Baldrian P."/>
            <person name="Stursova M."/>
            <person name="Weitz H."/>
            <person name="Taylor A."/>
            <person name="Grigoriev I.V."/>
            <person name="Nagy L.G."/>
            <person name="Martin F."/>
            <person name="Kauserud H."/>
        </authorList>
    </citation>
    <scope>NUCLEOTIDE SEQUENCE</scope>
    <source>
        <strain evidence="2">CBHHK182m</strain>
    </source>
</reference>
<evidence type="ECO:0008006" key="4">
    <source>
        <dbReference type="Google" id="ProtNLM"/>
    </source>
</evidence>
<dbReference type="SUPFAM" id="SSF56327">
    <property type="entry name" value="LDH C-terminal domain-like"/>
    <property type="match status" value="1"/>
</dbReference>
<dbReference type="InterPro" id="IPR015955">
    <property type="entry name" value="Lactate_DH/Glyco_Ohase_4_C"/>
</dbReference>
<comment type="caution">
    <text evidence="2">The sequence shown here is derived from an EMBL/GenBank/DDBJ whole genome shotgun (WGS) entry which is preliminary data.</text>
</comment>